<dbReference type="GO" id="GO:0004519">
    <property type="term" value="F:endonuclease activity"/>
    <property type="evidence" value="ECO:0007669"/>
    <property type="project" value="UniProtKB-KW"/>
</dbReference>
<gene>
    <name evidence="1" type="ORF">IAQ69_05540</name>
</gene>
<dbReference type="AlphaFoldDB" id="A0A7T7WKV0"/>
<sequence>MQLYDFLQDSSLNNLRNKMKAPLIDPSEMPYRPGIVYADIFDVFGGKEVDFQELTIGENGLLYHKGILISLNIKDVNQMSQEEKLPRLHISFCKTLQEMKNGGRFKRYITSCKDNSIRDIRFISSNHRNGFKLVTSELDVCKFCLEKIRWNDYRSNMSMLDKDRLVKSFDLAAFYKKFEPQFYSDFQGVLFRENDTMDINNYQLNWSFISHNYRKSKNWCCEICGKNCLQNKGNLHVHHINGIKSDNNLSNLKALCFDCHANQPFHEHMRK</sequence>
<dbReference type="InterPro" id="IPR003615">
    <property type="entry name" value="HNH_nuc"/>
</dbReference>
<dbReference type="RefSeq" id="WP_166137292.1">
    <property type="nucleotide sequence ID" value="NZ_CP060811.1"/>
</dbReference>
<dbReference type="Proteomes" id="UP000596079">
    <property type="component" value="Chromosome"/>
</dbReference>
<keyword evidence="1" id="KW-0540">Nuclease</keyword>
<organism evidence="1 2">
    <name type="scientific">Acinetobacter variabilis</name>
    <dbReference type="NCBI Taxonomy" id="70346"/>
    <lineage>
        <taxon>Bacteria</taxon>
        <taxon>Pseudomonadati</taxon>
        <taxon>Pseudomonadota</taxon>
        <taxon>Gammaproteobacteria</taxon>
        <taxon>Moraxellales</taxon>
        <taxon>Moraxellaceae</taxon>
        <taxon>Acinetobacter</taxon>
    </lineage>
</organism>
<accession>A0A7T7WKV0</accession>
<proteinExistence type="predicted"/>
<keyword evidence="1" id="KW-0378">Hydrolase</keyword>
<dbReference type="CDD" id="cd00085">
    <property type="entry name" value="HNHc"/>
    <property type="match status" value="1"/>
</dbReference>
<dbReference type="EMBL" id="CP060811">
    <property type="protein sequence ID" value="QQN89123.1"/>
    <property type="molecule type" value="Genomic_DNA"/>
</dbReference>
<keyword evidence="1" id="KW-0255">Endonuclease</keyword>
<name>A0A7T7WKV0_9GAMM</name>
<protein>
    <submittedName>
        <fullName evidence="1">HNH endonuclease</fullName>
    </submittedName>
</protein>
<reference evidence="1 2" key="1">
    <citation type="submission" date="2020-08" db="EMBL/GenBank/DDBJ databases">
        <title>Emergence of ISAba1-mediated novel tet(X) in Acinetobacter variabilis from a chicken farm.</title>
        <authorList>
            <person name="Peng K."/>
            <person name="Li R."/>
        </authorList>
    </citation>
    <scope>NUCLEOTIDE SEQUENCE [LARGE SCALE GENOMIC DNA]</scope>
    <source>
        <strain evidence="1 2">XM9F202-2</strain>
    </source>
</reference>
<evidence type="ECO:0000313" key="2">
    <source>
        <dbReference type="Proteomes" id="UP000596079"/>
    </source>
</evidence>
<evidence type="ECO:0000313" key="1">
    <source>
        <dbReference type="EMBL" id="QQN89123.1"/>
    </source>
</evidence>